<dbReference type="Proteomes" id="UP001623600">
    <property type="component" value="Unassembled WGS sequence"/>
</dbReference>
<feature type="region of interest" description="Disordered" evidence="1">
    <location>
        <begin position="303"/>
        <end position="345"/>
    </location>
</feature>
<feature type="compositionally biased region" description="Basic and acidic residues" evidence="1">
    <location>
        <begin position="237"/>
        <end position="247"/>
    </location>
</feature>
<dbReference type="PIRSF" id="PIRSF029215">
    <property type="entry name" value="UCP029215"/>
    <property type="match status" value="1"/>
</dbReference>
<name>A0ABW8SD21_9CLOT</name>
<keyword evidence="3" id="KW-1185">Reference proteome</keyword>
<feature type="compositionally biased region" description="Acidic residues" evidence="1">
    <location>
        <begin position="323"/>
        <end position="336"/>
    </location>
</feature>
<protein>
    <submittedName>
        <fullName evidence="2">DUF2213 domain-containing protein</fullName>
    </submittedName>
</protein>
<feature type="region of interest" description="Disordered" evidence="1">
    <location>
        <begin position="233"/>
        <end position="259"/>
    </location>
</feature>
<evidence type="ECO:0000313" key="3">
    <source>
        <dbReference type="Proteomes" id="UP001623600"/>
    </source>
</evidence>
<evidence type="ECO:0000313" key="2">
    <source>
        <dbReference type="EMBL" id="MFL0167664.1"/>
    </source>
</evidence>
<feature type="compositionally biased region" description="Polar residues" evidence="1">
    <location>
        <begin position="404"/>
        <end position="416"/>
    </location>
</feature>
<dbReference type="RefSeq" id="WP_406762411.1">
    <property type="nucleotide sequence ID" value="NZ_JBJIAB010000037.1"/>
</dbReference>
<sequence>MLAFYGDKISQNRIKTPEGYLIIKNCPLARTGTYEYLASELGIEGSNDIVNVFRPPEEVFNIASIASFNGKSATNNHPPVLLDARNNGIYEKGTVINVRQGKDNESDLLLGDLIIKDPQLIDEIESGRKKEISCGYDCIYEEDGNGNFIQRQIRGNHVAIVENGRAGSRVAVKDNSTTKISNMEGEKKKMSKIKFPKRFNGPISNVLVGMGLKSYVQDAEPHEIAEAVDALAEEREDAPVEKAKDAEAETPAEQAKEDQGIAALSEKVDQLAGVVQKCMEMMQGSKDEKPEDAIDQMIEELGGQEVEGNAGDQEESVTVPVEEMQDEDLVEGEVTDPSDRPKNPIANADSIAMIKALKAMKPVIAAIKDPKERKKACDSLMVEFKKANKTKTKDNGYQKILNAQKINSKSKAQKATDSPEKRYENIENSYKSVRNKNKGVK</sequence>
<dbReference type="EMBL" id="JBJIAB010000037">
    <property type="protein sequence ID" value="MFL0167664.1"/>
    <property type="molecule type" value="Genomic_DNA"/>
</dbReference>
<comment type="caution">
    <text evidence="2">The sequence shown here is derived from an EMBL/GenBank/DDBJ whole genome shotgun (WGS) entry which is preliminary data.</text>
</comment>
<dbReference type="Pfam" id="PF09979">
    <property type="entry name" value="DUF2213"/>
    <property type="match status" value="1"/>
</dbReference>
<reference evidence="2 3" key="1">
    <citation type="submission" date="2024-11" db="EMBL/GenBank/DDBJ databases">
        <authorList>
            <person name="Heng Y.C."/>
            <person name="Lim A.C.H."/>
            <person name="Lee J.K.Y."/>
            <person name="Kittelmann S."/>
        </authorList>
    </citation>
    <scope>NUCLEOTIDE SEQUENCE [LARGE SCALE GENOMIC DNA]</scope>
    <source>
        <strain evidence="2 3">WILCCON 0112</strain>
    </source>
</reference>
<gene>
    <name evidence="2" type="ORF">ACJDTP_21560</name>
</gene>
<proteinExistence type="predicted"/>
<organism evidence="2 3">
    <name type="scientific">Candidatus Clostridium helianthi</name>
    <dbReference type="NCBI Taxonomy" id="3381660"/>
    <lineage>
        <taxon>Bacteria</taxon>
        <taxon>Bacillati</taxon>
        <taxon>Bacillota</taxon>
        <taxon>Clostridia</taxon>
        <taxon>Eubacteriales</taxon>
        <taxon>Clostridiaceae</taxon>
        <taxon>Clostridium</taxon>
    </lineage>
</organism>
<accession>A0ABW8SD21</accession>
<dbReference type="InterPro" id="IPR016913">
    <property type="entry name" value="UCP029215"/>
</dbReference>
<feature type="region of interest" description="Disordered" evidence="1">
    <location>
        <begin position="401"/>
        <end position="441"/>
    </location>
</feature>
<evidence type="ECO:0000256" key="1">
    <source>
        <dbReference type="SAM" id="MobiDB-lite"/>
    </source>
</evidence>